<protein>
    <submittedName>
        <fullName evidence="1">Uncharacterized protein</fullName>
    </submittedName>
</protein>
<reference evidence="1" key="2">
    <citation type="submission" date="2015-06" db="UniProtKB">
        <authorList>
            <consortium name="EnsemblProtists"/>
        </authorList>
    </citation>
    <scope>IDENTIFICATION</scope>
    <source>
        <strain evidence="1">Emoy2</strain>
    </source>
</reference>
<sequence length="169" mass="18446">MGDSVHSCAFNSSVVPKGVTDDSCLPGSALPTFPERQSFSYKDAVGQSEASGTMNVKQKLWVRGATRPWKAKPDSDLRPMLAVEEEALAAWIIRSIVLSSPPDIIPPKVRVPRFIAEKTLLLQLSEGNPESTPEALLTRALVRAAKSTKYDEITRRITFTFADRAAAFG</sequence>
<dbReference type="HOGENOM" id="CLU_087776_0_0_1"/>
<keyword evidence="2" id="KW-1185">Reference proteome</keyword>
<accession>M4BPI9</accession>
<dbReference type="EMBL" id="JH598509">
    <property type="status" value="NOT_ANNOTATED_CDS"/>
    <property type="molecule type" value="Genomic_DNA"/>
</dbReference>
<proteinExistence type="predicted"/>
<evidence type="ECO:0000313" key="1">
    <source>
        <dbReference type="EnsemblProtists" id="HpaP808328"/>
    </source>
</evidence>
<reference evidence="2" key="1">
    <citation type="journal article" date="2010" name="Science">
        <title>Signatures of adaptation to obligate biotrophy in the Hyaloperonospora arabidopsidis genome.</title>
        <authorList>
            <person name="Baxter L."/>
            <person name="Tripathy S."/>
            <person name="Ishaque N."/>
            <person name="Boot N."/>
            <person name="Cabral A."/>
            <person name="Kemen E."/>
            <person name="Thines M."/>
            <person name="Ah-Fong A."/>
            <person name="Anderson R."/>
            <person name="Badejoko W."/>
            <person name="Bittner-Eddy P."/>
            <person name="Boore J.L."/>
            <person name="Chibucos M.C."/>
            <person name="Coates M."/>
            <person name="Dehal P."/>
            <person name="Delehaunty K."/>
            <person name="Dong S."/>
            <person name="Downton P."/>
            <person name="Dumas B."/>
            <person name="Fabro G."/>
            <person name="Fronick C."/>
            <person name="Fuerstenberg S.I."/>
            <person name="Fulton L."/>
            <person name="Gaulin E."/>
            <person name="Govers F."/>
            <person name="Hughes L."/>
            <person name="Humphray S."/>
            <person name="Jiang R.H."/>
            <person name="Judelson H."/>
            <person name="Kamoun S."/>
            <person name="Kyung K."/>
            <person name="Meijer H."/>
            <person name="Minx P."/>
            <person name="Morris P."/>
            <person name="Nelson J."/>
            <person name="Phuntumart V."/>
            <person name="Qutob D."/>
            <person name="Rehmany A."/>
            <person name="Rougon-Cardoso A."/>
            <person name="Ryden P."/>
            <person name="Torto-Alalibo T."/>
            <person name="Studholme D."/>
            <person name="Wang Y."/>
            <person name="Win J."/>
            <person name="Wood J."/>
            <person name="Clifton S.W."/>
            <person name="Rogers J."/>
            <person name="Van den Ackerveken G."/>
            <person name="Jones J.D."/>
            <person name="McDowell J.M."/>
            <person name="Beynon J."/>
            <person name="Tyler B.M."/>
        </authorList>
    </citation>
    <scope>NUCLEOTIDE SEQUENCE [LARGE SCALE GENOMIC DNA]</scope>
    <source>
        <strain evidence="2">Emoy2</strain>
    </source>
</reference>
<name>M4BPI9_HYAAE</name>
<dbReference type="Proteomes" id="UP000011713">
    <property type="component" value="Unassembled WGS sequence"/>
</dbReference>
<dbReference type="AlphaFoldDB" id="M4BPI9"/>
<dbReference type="VEuPathDB" id="FungiDB:HpaG808328"/>
<dbReference type="InParanoid" id="M4BPI9"/>
<dbReference type="EnsemblProtists" id="HpaT808328">
    <property type="protein sequence ID" value="HpaP808328"/>
    <property type="gene ID" value="HpaG808328"/>
</dbReference>
<evidence type="ECO:0000313" key="2">
    <source>
        <dbReference type="Proteomes" id="UP000011713"/>
    </source>
</evidence>
<organism evidence="1 2">
    <name type="scientific">Hyaloperonospora arabidopsidis (strain Emoy2)</name>
    <name type="common">Downy mildew agent</name>
    <name type="synonym">Peronospora arabidopsidis</name>
    <dbReference type="NCBI Taxonomy" id="559515"/>
    <lineage>
        <taxon>Eukaryota</taxon>
        <taxon>Sar</taxon>
        <taxon>Stramenopiles</taxon>
        <taxon>Oomycota</taxon>
        <taxon>Peronosporomycetes</taxon>
        <taxon>Peronosporales</taxon>
        <taxon>Peronosporaceae</taxon>
        <taxon>Hyaloperonospora</taxon>
    </lineage>
</organism>